<evidence type="ECO:0000259" key="4">
    <source>
        <dbReference type="PROSITE" id="PS51379"/>
    </source>
</evidence>
<dbReference type="InterPro" id="IPR009016">
    <property type="entry name" value="Fe_hydrogenase"/>
</dbReference>
<dbReference type="InterPro" id="IPR027631">
    <property type="entry name" value="Mono_FeFe_hydrog"/>
</dbReference>
<dbReference type="OrthoDB" id="9798098at2"/>
<dbReference type="InterPro" id="IPR050340">
    <property type="entry name" value="Cytosolic_Fe-S_CAF"/>
</dbReference>
<dbReference type="GO" id="GO:0008901">
    <property type="term" value="F:ferredoxin hydrogenase activity"/>
    <property type="evidence" value="ECO:0007669"/>
    <property type="project" value="UniProtKB-EC"/>
</dbReference>
<dbReference type="Gene3D" id="3.40.950.10">
    <property type="entry name" value="Fe-only Hydrogenase (Larger Subunit), Chain L, domain 3"/>
    <property type="match status" value="1"/>
</dbReference>
<dbReference type="InterPro" id="IPR004108">
    <property type="entry name" value="Fe_hydrogenase_lsu_C"/>
</dbReference>
<dbReference type="SUPFAM" id="SSF53920">
    <property type="entry name" value="Fe-only hydrogenase"/>
    <property type="match status" value="1"/>
</dbReference>
<dbReference type="Proteomes" id="UP000237798">
    <property type="component" value="Unassembled WGS sequence"/>
</dbReference>
<dbReference type="Pfam" id="PF00037">
    <property type="entry name" value="Fer4"/>
    <property type="match status" value="1"/>
</dbReference>
<dbReference type="InterPro" id="IPR017896">
    <property type="entry name" value="4Fe4S_Fe-S-bd"/>
</dbReference>
<dbReference type="Pfam" id="PF25160">
    <property type="entry name" value="LdpA_Fe-S-bd"/>
    <property type="match status" value="1"/>
</dbReference>
<evidence type="ECO:0000256" key="3">
    <source>
        <dbReference type="ARBA" id="ARBA00023014"/>
    </source>
</evidence>
<keyword evidence="3" id="KW-0411">Iron-sulfur</keyword>
<comment type="caution">
    <text evidence="5">The sequence shown here is derived from an EMBL/GenBank/DDBJ whole genome shotgun (WGS) entry which is preliminary data.</text>
</comment>
<organism evidence="5 6">
    <name type="scientific">Clostridium luticellarii</name>
    <dbReference type="NCBI Taxonomy" id="1691940"/>
    <lineage>
        <taxon>Bacteria</taxon>
        <taxon>Bacillati</taxon>
        <taxon>Bacillota</taxon>
        <taxon>Clostridia</taxon>
        <taxon>Eubacteriales</taxon>
        <taxon>Clostridiaceae</taxon>
        <taxon>Clostridium</taxon>
    </lineage>
</organism>
<dbReference type="EC" id="1.12.7.2" evidence="5"/>
<dbReference type="PROSITE" id="PS51379">
    <property type="entry name" value="4FE4S_FER_2"/>
    <property type="match status" value="3"/>
</dbReference>
<keyword evidence="5" id="KW-0560">Oxidoreductase</keyword>
<keyword evidence="2" id="KW-0408">Iron</keyword>
<dbReference type="SUPFAM" id="SSF54862">
    <property type="entry name" value="4Fe-4S ferredoxins"/>
    <property type="match status" value="1"/>
</dbReference>
<dbReference type="PANTHER" id="PTHR11615">
    <property type="entry name" value="NITRATE, FORMATE, IRON DEHYDROGENASE"/>
    <property type="match status" value="1"/>
</dbReference>
<accession>A0A2T0BSZ2</accession>
<dbReference type="InterPro" id="IPR057431">
    <property type="entry name" value="LdpA_Fe-S-bd"/>
</dbReference>
<feature type="domain" description="4Fe-4S ferredoxin-type" evidence="4">
    <location>
        <begin position="101"/>
        <end position="129"/>
    </location>
</feature>
<name>A0A2T0BSZ2_9CLOT</name>
<dbReference type="Pfam" id="PF02906">
    <property type="entry name" value="Fe_hyd_lg_C"/>
    <property type="match status" value="1"/>
</dbReference>
<feature type="domain" description="4Fe-4S ferredoxin-type" evidence="4">
    <location>
        <begin position="133"/>
        <end position="163"/>
    </location>
</feature>
<keyword evidence="1" id="KW-0479">Metal-binding</keyword>
<dbReference type="Gene3D" id="3.30.70.20">
    <property type="match status" value="2"/>
</dbReference>
<dbReference type="GO" id="GO:0051536">
    <property type="term" value="F:iron-sulfur cluster binding"/>
    <property type="evidence" value="ECO:0007669"/>
    <property type="project" value="UniProtKB-KW"/>
</dbReference>
<dbReference type="GO" id="GO:0046872">
    <property type="term" value="F:metal ion binding"/>
    <property type="evidence" value="ECO:0007669"/>
    <property type="project" value="UniProtKB-KW"/>
</dbReference>
<reference evidence="5 6" key="1">
    <citation type="submission" date="2018-03" db="EMBL/GenBank/DDBJ databases">
        <title>Genome sequence of Clostridium luticellarii DSM 29923.</title>
        <authorList>
            <person name="Poehlein A."/>
            <person name="Daniel R."/>
        </authorList>
    </citation>
    <scope>NUCLEOTIDE SEQUENCE [LARGE SCALE GENOMIC DNA]</scope>
    <source>
        <strain evidence="5 6">DSM 29923</strain>
    </source>
</reference>
<dbReference type="AlphaFoldDB" id="A0A2T0BSZ2"/>
<sequence length="496" mass="54705">MINFETPLKKLKYLVLKEVASLTMENKLNKEELEKVPYKIIQDDNKAEYRCCVYKERAVVYERALLASGFVPNNNITLDLKSILDKDHIMYVLSAACDRCPIYKYSVTEACRGCIQHKCMEVCPAKAISRINGRSQIDHELCKECGMCKKVCPYNAIVEVMRPCKKSCPTEALEINSDNKKAMIDRKNCINCGACMAACPFGAISDRSYISEVTRALCEKNNVYAVVAPAITGQFGVKVTVGQIKDAFKRMGFKGMVEAACGADAVTVNEANEFSERMNSGDKYMTSSCCPGFVGYIEKKFPGEISRISGTVSPMIAAARMIKKEDKDAVVIFVGPCTAKKCEISRESIKDAVDYVLTFEELAALMGAFEVELDGCENVSVDDASLYGRGFAQQGGVTAAIENYIGEIKKDISFAPVKASGKDEIKKTMNMAKLKRLNGNFIEGMMCQGGCIGGPGTMIDSIKSRAQLIKFSRQSDKKSVISNENLKKFEDVNLNR</sequence>
<keyword evidence="6" id="KW-1185">Reference proteome</keyword>
<evidence type="ECO:0000256" key="2">
    <source>
        <dbReference type="ARBA" id="ARBA00023004"/>
    </source>
</evidence>
<dbReference type="PROSITE" id="PS00198">
    <property type="entry name" value="4FE4S_FER_1"/>
    <property type="match status" value="1"/>
</dbReference>
<evidence type="ECO:0000313" key="5">
    <source>
        <dbReference type="EMBL" id="PRR86935.1"/>
    </source>
</evidence>
<dbReference type="RefSeq" id="WP_106007627.1">
    <property type="nucleotide sequence ID" value="NZ_JALCPJ010000058.1"/>
</dbReference>
<dbReference type="NCBIfam" id="TIGR04105">
    <property type="entry name" value="FeFe_hydrog_B1"/>
    <property type="match status" value="1"/>
</dbReference>
<protein>
    <submittedName>
        <fullName evidence="5">Iron hydrogenase 1</fullName>
        <ecNumber evidence="5">1.12.7.2</ecNumber>
    </submittedName>
</protein>
<gene>
    <name evidence="5" type="ORF">CLLU_01160</name>
</gene>
<dbReference type="EMBL" id="PVXP01000001">
    <property type="protein sequence ID" value="PRR86935.1"/>
    <property type="molecule type" value="Genomic_DNA"/>
</dbReference>
<evidence type="ECO:0000256" key="1">
    <source>
        <dbReference type="ARBA" id="ARBA00022723"/>
    </source>
</evidence>
<proteinExistence type="predicted"/>
<feature type="domain" description="4Fe-4S ferredoxin-type" evidence="4">
    <location>
        <begin position="180"/>
        <end position="209"/>
    </location>
</feature>
<dbReference type="InterPro" id="IPR017900">
    <property type="entry name" value="4Fe4S_Fe_S_CS"/>
</dbReference>
<evidence type="ECO:0000313" key="6">
    <source>
        <dbReference type="Proteomes" id="UP000237798"/>
    </source>
</evidence>